<dbReference type="RefSeq" id="XP_067547880.1">
    <property type="nucleotide sequence ID" value="XM_067692452.1"/>
</dbReference>
<evidence type="ECO:0000259" key="1">
    <source>
        <dbReference type="Pfam" id="PF11715"/>
    </source>
</evidence>
<dbReference type="Proteomes" id="UP000669133">
    <property type="component" value="Unassembled WGS sequence"/>
</dbReference>
<evidence type="ECO:0000313" key="3">
    <source>
        <dbReference type="Proteomes" id="UP000669133"/>
    </source>
</evidence>
<protein>
    <recommendedName>
        <fullName evidence="1">Nucleoporin Nup120/160 beta-propeller domain-containing protein</fullName>
    </recommendedName>
</protein>
<accession>A0A8H7ZDX7</accession>
<organism evidence="2 3">
    <name type="scientific">Candida metapsilosis</name>
    <dbReference type="NCBI Taxonomy" id="273372"/>
    <lineage>
        <taxon>Eukaryota</taxon>
        <taxon>Fungi</taxon>
        <taxon>Dikarya</taxon>
        <taxon>Ascomycota</taxon>
        <taxon>Saccharomycotina</taxon>
        <taxon>Pichiomycetes</taxon>
        <taxon>Debaryomycetaceae</taxon>
        <taxon>Candida/Lodderomyces clade</taxon>
        <taxon>Candida</taxon>
    </lineage>
</organism>
<evidence type="ECO:0000313" key="2">
    <source>
        <dbReference type="EMBL" id="KAG5418764.1"/>
    </source>
</evidence>
<gene>
    <name evidence="2" type="ORF">I9W82_003482</name>
</gene>
<dbReference type="Pfam" id="PF11715">
    <property type="entry name" value="Beta-prop_Nup120_160"/>
    <property type="match status" value="1"/>
</dbReference>
<dbReference type="AlphaFoldDB" id="A0A8H7ZDX7"/>
<proteinExistence type="predicted"/>
<dbReference type="GeneID" id="93652111"/>
<dbReference type="EMBL" id="JAEOAQ010000004">
    <property type="protein sequence ID" value="KAG5418764.1"/>
    <property type="molecule type" value="Genomic_DNA"/>
</dbReference>
<reference evidence="2 3" key="1">
    <citation type="submission" date="2020-12" db="EMBL/GenBank/DDBJ databases">
        <title>Effect of drift, selection, and recombination on the evolution of hybrid genomes in Candida yeast pathogens.</title>
        <authorList>
            <person name="Mixao V."/>
            <person name="Ksiezopolska E."/>
            <person name="Saus E."/>
            <person name="Boekhout T."/>
            <person name="Gacser A."/>
            <person name="Gabaldon T."/>
        </authorList>
    </citation>
    <scope>NUCLEOTIDE SEQUENCE [LARGE SCALE GENOMIC DNA]</scope>
    <source>
        <strain evidence="2 3">BP57</strain>
    </source>
</reference>
<keyword evidence="3" id="KW-1185">Reference proteome</keyword>
<name>A0A8H7ZDX7_9ASCO</name>
<comment type="caution">
    <text evidence="2">The sequence shown here is derived from an EMBL/GenBank/DDBJ whole genome shotgun (WGS) entry which is preliminary data.</text>
</comment>
<sequence>MNVAYSSSDVIGYSNHLPTLDVKLPLKYPEEATASSPNPNDQFHLKIAASGQLLKLGSTSLVPLVSSTILNDLKTIVLTPIERKVNSLGLKLQNIKIHLPHKISSISCFDITHDNDNIYINIIDSNYLFISLKLPMETFVSTKTLSLFEFDQWGHISVPYSFEMRSDPYFIKSIDELNVLISLKDGGLLHFHKQSALAPVDISMFNEPVSFLGGLFGGKKKNLDLNGISSNSIVDLITVDDYLITLTTSRQLKLWSLPKHSYISSTSIYDNAEDDIWLTTVPSKYFQLVDVDGESYITLFNPTVTGSKKSRFAFKTWQIDQSSLVEVSKLEFEPELPNSLLSSSDIFYHESTFQNTIWFIQDFQSEYADGSLINHILWKSNTSSILVTYTINFDNGAITSIDLSSPPIHNEEEEISIHFDSEYYCKKIFDSGRFDDLIVATSLSILRQHFKSKQDGLDGDLRTSAMRLIEFNSSVEPAKSIWLKLYSLCEEFKKTSQEALALTLFDKHLITVQANGYGLFRPSHYFESLVCKNLQSPEGKLMQLFNRFRTTLSAKTYHRLSESLISHQDQFDATTVDQFFQTHLNDKLPQQEIQSTLSELGDIPNVLQIIQSLVADSDYQLIEIVDQVGDLSEFFKMSLLVSFKNIMQQHGKLLMDLLVLLLVCEVNDEILKLLNQVMRGLQQYHLIEIIFETCFESGGSKSPLESHGLSNVDYSLFWSSLVAKNTTFKHLVDNLRINDAYDYFHNEVLTKRDYLVDSVIELINHRQGSYLKKFFLDKLDKNDVNELFLIGIIHLINNNADSVYDTFAEFGKFENIDVTKLKSLKQDENLRQFLSCFYTFPTTGEYFHGLSELVMSQVKVGKTTDTTRIELTKVAIKFEKLAIASYKDEPSKGGQLNLSLFDLALSISDYDSVSNALIHLTEHNELKSLLTRFIEKLLTESKISLIFPPNENKVYRAHFKLIDSILVQIAQSTPLLPSLKVYQVLSSWRLFGCCKAVTELADQRGSCEALYQYIQRYKDEIKTIDKASKFQVLQMYLTILNNLKSFDEVDDQWFFCNEKSVSESSSVITATRIQIEYLEWMKNLETDLSTIE</sequence>
<feature type="domain" description="Nucleoporin Nup120/160 beta-propeller" evidence="1">
    <location>
        <begin position="69"/>
        <end position="527"/>
    </location>
</feature>
<dbReference type="InterPro" id="IPR059141">
    <property type="entry name" value="Beta-prop_Nup120_160"/>
</dbReference>
<dbReference type="OrthoDB" id="67716at2759"/>